<reference evidence="4 5" key="1">
    <citation type="submission" date="2021-06" db="EMBL/GenBank/DDBJ databases">
        <title>Faecalicatena sp. nov. isolated from porcine feces.</title>
        <authorList>
            <person name="Oh B.S."/>
            <person name="Lee J.H."/>
        </authorList>
    </citation>
    <scope>NUCLEOTIDE SEQUENCE [LARGE SCALE GENOMIC DNA]</scope>
    <source>
        <strain evidence="4 5">AGMB00832</strain>
    </source>
</reference>
<feature type="region of interest" description="Disordered" evidence="1">
    <location>
        <begin position="348"/>
        <end position="377"/>
    </location>
</feature>
<dbReference type="InterPro" id="IPR003777">
    <property type="entry name" value="XdhC_CoxI"/>
</dbReference>
<proteinExistence type="predicted"/>
<evidence type="ECO:0000313" key="5">
    <source>
        <dbReference type="Proteomes" id="UP000723714"/>
    </source>
</evidence>
<comment type="caution">
    <text evidence="4">The sequence shown here is derived from an EMBL/GenBank/DDBJ whole genome shotgun (WGS) entry which is preliminary data.</text>
</comment>
<evidence type="ECO:0000256" key="1">
    <source>
        <dbReference type="SAM" id="MobiDB-lite"/>
    </source>
</evidence>
<dbReference type="Proteomes" id="UP000723714">
    <property type="component" value="Unassembled WGS sequence"/>
</dbReference>
<evidence type="ECO:0000313" key="4">
    <source>
        <dbReference type="EMBL" id="MBU3876186.1"/>
    </source>
</evidence>
<sequence length="377" mass="41005">MRKVFQLLEEALRRGEDAVLVTIVASSGSTPRGAGARMLVTSAGRIGGTIGGGAVEHHSEETAKEVLRTKDSHTEQFTLRQNEVQDLGMICGGDVNVYFQYISAEEPHNIALMQHIEALYQTGEEFWMINDLSSKEQGSMAVYAQTGGLVGMPVPDAVLDGLCEKAKQIEADGRTFYCEKMVKAGRVYIFGGGHVSQALVPALKAVDFRCVVLEDREEFCRPELFPGAEEVMLIENSHIADYVDITPADYVCIMTRGHKDDLAVQAQVLKTGAYYIGVIGSRHKKAGVFAKLKEMGFTDEDLDRVTTPIGLSIGAETPAEIAVSIAGQLIEKRACKPMERKQMNPVLDAGVQEEDSPKASEFSVSVQNSEQPGGMEV</sequence>
<feature type="domain" description="XdhC- CoxI" evidence="2">
    <location>
        <begin position="12"/>
        <end position="77"/>
    </location>
</feature>
<protein>
    <submittedName>
        <fullName evidence="4">XdhC family protein</fullName>
    </submittedName>
</protein>
<dbReference type="Pfam" id="PF13478">
    <property type="entry name" value="XdhC_C"/>
    <property type="match status" value="1"/>
</dbReference>
<feature type="domain" description="XdhC Rossmann" evidence="3">
    <location>
        <begin position="187"/>
        <end position="329"/>
    </location>
</feature>
<evidence type="ECO:0000259" key="3">
    <source>
        <dbReference type="Pfam" id="PF13478"/>
    </source>
</evidence>
<dbReference type="Pfam" id="PF02625">
    <property type="entry name" value="XdhC_CoxI"/>
    <property type="match status" value="1"/>
</dbReference>
<feature type="compositionally biased region" description="Polar residues" evidence="1">
    <location>
        <begin position="362"/>
        <end position="371"/>
    </location>
</feature>
<accession>A0ABS6D406</accession>
<dbReference type="PANTHER" id="PTHR30388:SF6">
    <property type="entry name" value="XANTHINE DEHYDROGENASE SUBUNIT A-RELATED"/>
    <property type="match status" value="1"/>
</dbReference>
<name>A0ABS6D406_9FIRM</name>
<dbReference type="PANTHER" id="PTHR30388">
    <property type="entry name" value="ALDEHYDE OXIDOREDUCTASE MOLYBDENUM COFACTOR ASSEMBLY PROTEIN"/>
    <property type="match status" value="1"/>
</dbReference>
<organism evidence="4 5">
    <name type="scientific">Faecalicatena faecalis</name>
    <dbReference type="NCBI Taxonomy" id="2726362"/>
    <lineage>
        <taxon>Bacteria</taxon>
        <taxon>Bacillati</taxon>
        <taxon>Bacillota</taxon>
        <taxon>Clostridia</taxon>
        <taxon>Lachnospirales</taxon>
        <taxon>Lachnospiraceae</taxon>
        <taxon>Faecalicatena</taxon>
    </lineage>
</organism>
<evidence type="ECO:0000259" key="2">
    <source>
        <dbReference type="Pfam" id="PF02625"/>
    </source>
</evidence>
<dbReference type="RefSeq" id="WP_216241220.1">
    <property type="nucleotide sequence ID" value="NZ_JABACJ020000008.1"/>
</dbReference>
<gene>
    <name evidence="4" type="ORF">HGO97_010215</name>
</gene>
<keyword evidence="5" id="KW-1185">Reference proteome</keyword>
<dbReference type="EMBL" id="JABACJ020000008">
    <property type="protein sequence ID" value="MBU3876186.1"/>
    <property type="molecule type" value="Genomic_DNA"/>
</dbReference>
<dbReference type="InterPro" id="IPR027051">
    <property type="entry name" value="XdhC_Rossmann_dom"/>
</dbReference>
<dbReference type="InterPro" id="IPR052698">
    <property type="entry name" value="MoCofactor_Util/Proc"/>
</dbReference>